<evidence type="ECO:0000313" key="2">
    <source>
        <dbReference type="EMBL" id="KAJ8980704.1"/>
    </source>
</evidence>
<feature type="transmembrane region" description="Helical" evidence="1">
    <location>
        <begin position="163"/>
        <end position="181"/>
    </location>
</feature>
<evidence type="ECO:0008006" key="4">
    <source>
        <dbReference type="Google" id="ProtNLM"/>
    </source>
</evidence>
<dbReference type="PANTHER" id="PTHR12242">
    <property type="entry name" value="OS02G0130600 PROTEIN-RELATED"/>
    <property type="match status" value="1"/>
</dbReference>
<evidence type="ECO:0000313" key="3">
    <source>
        <dbReference type="Proteomes" id="UP001162164"/>
    </source>
</evidence>
<proteinExistence type="predicted"/>
<keyword evidence="1" id="KW-0472">Membrane</keyword>
<feature type="non-terminal residue" evidence="2">
    <location>
        <position position="1"/>
    </location>
</feature>
<feature type="transmembrane region" description="Helical" evidence="1">
    <location>
        <begin position="188"/>
        <end position="209"/>
    </location>
</feature>
<feature type="transmembrane region" description="Helical" evidence="1">
    <location>
        <begin position="51"/>
        <end position="69"/>
    </location>
</feature>
<accession>A0ABQ9JQZ8</accession>
<feature type="transmembrane region" description="Helical" evidence="1">
    <location>
        <begin position="129"/>
        <end position="151"/>
    </location>
</feature>
<gene>
    <name evidence="2" type="ORF">NQ317_019197</name>
</gene>
<reference evidence="2" key="1">
    <citation type="journal article" date="2023" name="Insect Mol. Biol.">
        <title>Genome sequencing provides insights into the evolution of gene families encoding plant cell wall-degrading enzymes in longhorned beetles.</title>
        <authorList>
            <person name="Shin N.R."/>
            <person name="Okamura Y."/>
            <person name="Kirsch R."/>
            <person name="Pauchet Y."/>
        </authorList>
    </citation>
    <scope>NUCLEOTIDE SEQUENCE</scope>
    <source>
        <strain evidence="2">MMC_N1</strain>
    </source>
</reference>
<sequence length="297" mass="34763">QSNKVHKLEKGRMLGPFCEKNFTTSQFLPLHDDPNIFICSQWQRNKSKPNFLYLTYRTLVALFFLGTWISSMKTEEHADKWPIFLTNWGYTICTLQIVLNAVMLWCWVLSTRLKDAPMLKEKSLKMYPVYWLLNTISTPVAIGITITYWTVVYNPNEMKFNFTNYYLHANNSIMMIIDLLLTAHPVKVLHFVYPMIFAFAYSLFSWIYYAAGGKGILKDKPRSIYKILDWDKPLTTTLTCLGIILFLVSLYFLICLISKGRHAVYEKWCQKYETDNHITERKENGAYVNEGMSNDVV</sequence>
<evidence type="ECO:0000256" key="1">
    <source>
        <dbReference type="SAM" id="Phobius"/>
    </source>
</evidence>
<feature type="transmembrane region" description="Helical" evidence="1">
    <location>
        <begin position="234"/>
        <end position="257"/>
    </location>
</feature>
<protein>
    <recommendedName>
        <fullName evidence="4">Protein rolling stone</fullName>
    </recommendedName>
</protein>
<comment type="caution">
    <text evidence="2">The sequence shown here is derived from an EMBL/GenBank/DDBJ whole genome shotgun (WGS) entry which is preliminary data.</text>
</comment>
<name>A0ABQ9JQZ8_9CUCU</name>
<keyword evidence="1" id="KW-0812">Transmembrane</keyword>
<dbReference type="Pfam" id="PF21534">
    <property type="entry name" value="Rost"/>
    <property type="match status" value="1"/>
</dbReference>
<dbReference type="Proteomes" id="UP001162164">
    <property type="component" value="Unassembled WGS sequence"/>
</dbReference>
<feature type="transmembrane region" description="Helical" evidence="1">
    <location>
        <begin position="89"/>
        <end position="108"/>
    </location>
</feature>
<keyword evidence="3" id="KW-1185">Reference proteome</keyword>
<dbReference type="EMBL" id="JAPWTJ010000240">
    <property type="protein sequence ID" value="KAJ8980704.1"/>
    <property type="molecule type" value="Genomic_DNA"/>
</dbReference>
<dbReference type="PANTHER" id="PTHR12242:SF49">
    <property type="entry name" value="HEADBUTT, ISOFORM E"/>
    <property type="match status" value="1"/>
</dbReference>
<keyword evidence="1" id="KW-1133">Transmembrane helix</keyword>
<organism evidence="2 3">
    <name type="scientific">Molorchus minor</name>
    <dbReference type="NCBI Taxonomy" id="1323400"/>
    <lineage>
        <taxon>Eukaryota</taxon>
        <taxon>Metazoa</taxon>
        <taxon>Ecdysozoa</taxon>
        <taxon>Arthropoda</taxon>
        <taxon>Hexapoda</taxon>
        <taxon>Insecta</taxon>
        <taxon>Pterygota</taxon>
        <taxon>Neoptera</taxon>
        <taxon>Endopterygota</taxon>
        <taxon>Coleoptera</taxon>
        <taxon>Polyphaga</taxon>
        <taxon>Cucujiformia</taxon>
        <taxon>Chrysomeloidea</taxon>
        <taxon>Cerambycidae</taxon>
        <taxon>Lamiinae</taxon>
        <taxon>Monochamini</taxon>
        <taxon>Molorchus</taxon>
    </lineage>
</organism>
<dbReference type="InterPro" id="IPR049352">
    <property type="entry name" value="Rost"/>
</dbReference>